<evidence type="ECO:0000313" key="4">
    <source>
        <dbReference type="Proteomes" id="UP000823749"/>
    </source>
</evidence>
<dbReference type="CDD" id="cd05162">
    <property type="entry name" value="PWWP"/>
    <property type="match status" value="1"/>
</dbReference>
<dbReference type="AlphaFoldDB" id="A0AAV6L1Q6"/>
<reference evidence="3" key="1">
    <citation type="submission" date="2020-08" db="EMBL/GenBank/DDBJ databases">
        <title>Plant Genome Project.</title>
        <authorList>
            <person name="Zhang R.-G."/>
        </authorList>
    </citation>
    <scope>NUCLEOTIDE SEQUENCE</scope>
    <source>
        <strain evidence="3">WSP0</strain>
        <tissue evidence="3">Leaf</tissue>
    </source>
</reference>
<organism evidence="3 4">
    <name type="scientific">Rhododendron griersonianum</name>
    <dbReference type="NCBI Taxonomy" id="479676"/>
    <lineage>
        <taxon>Eukaryota</taxon>
        <taxon>Viridiplantae</taxon>
        <taxon>Streptophyta</taxon>
        <taxon>Embryophyta</taxon>
        <taxon>Tracheophyta</taxon>
        <taxon>Spermatophyta</taxon>
        <taxon>Magnoliopsida</taxon>
        <taxon>eudicotyledons</taxon>
        <taxon>Gunneridae</taxon>
        <taxon>Pentapetalae</taxon>
        <taxon>asterids</taxon>
        <taxon>Ericales</taxon>
        <taxon>Ericaceae</taxon>
        <taxon>Ericoideae</taxon>
        <taxon>Rhodoreae</taxon>
        <taxon>Rhododendron</taxon>
    </lineage>
</organism>
<proteinExistence type="predicted"/>
<dbReference type="EMBL" id="JACTNZ010000003">
    <property type="protein sequence ID" value="KAG5558998.1"/>
    <property type="molecule type" value="Genomic_DNA"/>
</dbReference>
<dbReference type="PANTHER" id="PTHR33697">
    <property type="entry name" value="T17B22.17 PROTEIN-RELATED"/>
    <property type="match status" value="1"/>
</dbReference>
<evidence type="ECO:0000259" key="2">
    <source>
        <dbReference type="PROSITE" id="PS50812"/>
    </source>
</evidence>
<accession>A0AAV6L1Q6</accession>
<dbReference type="Pfam" id="PF00855">
    <property type="entry name" value="PWWP"/>
    <property type="match status" value="1"/>
</dbReference>
<dbReference type="SUPFAM" id="SSF63748">
    <property type="entry name" value="Tudor/PWWP/MBT"/>
    <property type="match status" value="1"/>
</dbReference>
<feature type="region of interest" description="Disordered" evidence="1">
    <location>
        <begin position="352"/>
        <end position="419"/>
    </location>
</feature>
<feature type="compositionally biased region" description="Basic and acidic residues" evidence="1">
    <location>
        <begin position="170"/>
        <end position="181"/>
    </location>
</feature>
<dbReference type="Gene3D" id="2.30.30.140">
    <property type="match status" value="1"/>
</dbReference>
<dbReference type="PROSITE" id="PS50812">
    <property type="entry name" value="PWWP"/>
    <property type="match status" value="1"/>
</dbReference>
<feature type="compositionally biased region" description="Basic residues" evidence="1">
    <location>
        <begin position="158"/>
        <end position="169"/>
    </location>
</feature>
<keyword evidence="4" id="KW-1185">Reference proteome</keyword>
<comment type="caution">
    <text evidence="3">The sequence shown here is derived from an EMBL/GenBank/DDBJ whole genome shotgun (WGS) entry which is preliminary data.</text>
</comment>
<feature type="region of interest" description="Disordered" evidence="1">
    <location>
        <begin position="467"/>
        <end position="486"/>
    </location>
</feature>
<feature type="compositionally biased region" description="Polar residues" evidence="1">
    <location>
        <begin position="407"/>
        <end position="419"/>
    </location>
</feature>
<feature type="domain" description="PWWP" evidence="2">
    <location>
        <begin position="15"/>
        <end position="71"/>
    </location>
</feature>
<evidence type="ECO:0000313" key="3">
    <source>
        <dbReference type="EMBL" id="KAG5558998.1"/>
    </source>
</evidence>
<feature type="compositionally biased region" description="Acidic residues" evidence="1">
    <location>
        <begin position="378"/>
        <end position="392"/>
    </location>
</feature>
<feature type="region of interest" description="Disordered" evidence="1">
    <location>
        <begin position="131"/>
        <end position="181"/>
    </location>
</feature>
<dbReference type="PANTHER" id="PTHR33697:SF2">
    <property type="entry name" value="T17B22.17 PROTEIN"/>
    <property type="match status" value="1"/>
</dbReference>
<evidence type="ECO:0000256" key="1">
    <source>
        <dbReference type="SAM" id="MobiDB-lite"/>
    </source>
</evidence>
<name>A0AAV6L1Q6_9ERIC</name>
<dbReference type="Proteomes" id="UP000823749">
    <property type="component" value="Chromosome 3"/>
</dbReference>
<gene>
    <name evidence="3" type="ORF">RHGRI_008812</name>
</gene>
<feature type="region of interest" description="Disordered" evidence="1">
    <location>
        <begin position="228"/>
        <end position="247"/>
    </location>
</feature>
<dbReference type="InterPro" id="IPR044679">
    <property type="entry name" value="PWWP2-like"/>
</dbReference>
<feature type="compositionally biased region" description="Low complexity" evidence="1">
    <location>
        <begin position="131"/>
        <end position="141"/>
    </location>
</feature>
<sequence length="739" mass="82156">MSLEKGMGAVVDCSVGAIVWVKRRNGSWWPGTIVGPEELSGAHDLMSPRSGTPVKLLGREDATVDWYNLEKSKRVKAFRCGEFDDCIERAESSIGMLPNKREKYARREDAILHALELEKKLLGGKYSKLGCSSNSRSSKSSDPVEKALVSPSECLGKHSGKHVHPKSHSKKLDSPMEDKSMDHPLHAQKVKEGRLLERDEDNSEIIPRLRGLQNIGLKISRSNQKLASSVASNGSRKPGFDNSPENTVHANNITNLDHRMKSNEVFTYESLVRRRDGRRPLDQVLQSTAYLTVHRSRRHDNDNVPMLMSEEEQTGVILRAKRGRFVDLPRESINFSDDRQFCTNHMVIPPSQFEESTFPHPGALDEETASENAGTDSSETDSVDSDADEEIVVPDAAAVTGLETKSPGRSGTQVPYASISSAEPDDLALTSDVSHLSRRDPVGVSKWKLKGKRNNCGVSKRSTEVSRSSMCGTNLEEKGSNSWGEPDLTENSLGAFDNRGFLLASNPTSEGLDDFTHKIIDWEDFSSNDHLVVKGSWEEDSSNYNYFDPVLVGCGNSGGMMKSMLVDVDLKVQSNYQREHVPLISLMSKLGNAIVGYPIQIEALENGASEVLLSVADGKENDDMEEPLRRTAKRTAVFRVRHQHPLAELDGEDYGHKPIRRPLDRRYSRKQPKKISIKKIRALSSIGTKKKLKNNMRECIKNFKVDELIKGESGPSAVACIPVKLVFSRLYEELVGHLQ</sequence>
<protein>
    <recommendedName>
        <fullName evidence="2">PWWP domain-containing protein</fullName>
    </recommendedName>
</protein>
<dbReference type="InterPro" id="IPR000313">
    <property type="entry name" value="PWWP_dom"/>
</dbReference>